<dbReference type="Pfam" id="PF00923">
    <property type="entry name" value="TAL_FSA"/>
    <property type="match status" value="1"/>
</dbReference>
<protein>
    <submittedName>
        <fullName evidence="3">Transaldolase</fullName>
    </submittedName>
</protein>
<dbReference type="PANTHER" id="PTHR10683:SF40">
    <property type="entry name" value="FRUCTOSE-6-PHOSPHATE ALDOLASE 1-RELATED"/>
    <property type="match status" value="1"/>
</dbReference>
<dbReference type="RefSeq" id="WP_236865105.1">
    <property type="nucleotide sequence ID" value="NZ_AP025225.1"/>
</dbReference>
<dbReference type="PROSITE" id="PS01054">
    <property type="entry name" value="TRANSALDOLASE_1"/>
    <property type="match status" value="1"/>
</dbReference>
<dbReference type="InterPro" id="IPR018225">
    <property type="entry name" value="Transaldolase_AS"/>
</dbReference>
<name>A0ABM7V831_9PROT</name>
<sequence length="233" mass="25457">MIFFLDSVCLRDIKEACSTGLIDGITTNPSLIARSGVDMDSVVRDICCEVSGPVSVEVMSDGVDGMLSEADRFLEFGENVVVKIPASADGFVACKRLCDRGVKVNITLCFSVVQALLAAKAGAEYVSVFIGRVDDAGYDGLRELSDIREMYDNYGFRTKILAASVRSVYHIAEAAKIGADVVTIPMKVFRQLSSNLFTESGIRSFSKDWKEYMSSGTAKARDVRCVKEVCYME</sequence>
<comment type="subcellular location">
    <subcellularLocation>
        <location evidence="1">Cytoplasm</location>
    </subcellularLocation>
</comment>
<dbReference type="CDD" id="cd00956">
    <property type="entry name" value="Transaldolase_FSA"/>
    <property type="match status" value="1"/>
</dbReference>
<dbReference type="Gene3D" id="3.20.20.70">
    <property type="entry name" value="Aldolase class I"/>
    <property type="match status" value="1"/>
</dbReference>
<dbReference type="InterPro" id="IPR001585">
    <property type="entry name" value="TAL/FSA"/>
</dbReference>
<dbReference type="InterPro" id="IPR013785">
    <property type="entry name" value="Aldolase_TIM"/>
</dbReference>
<evidence type="ECO:0000256" key="1">
    <source>
        <dbReference type="ARBA" id="ARBA00004496"/>
    </source>
</evidence>
<gene>
    <name evidence="3" type="primary">tal</name>
    <name evidence="3" type="ORF">HYD_0210</name>
</gene>
<dbReference type="InterPro" id="IPR033919">
    <property type="entry name" value="TSA/FSA_arc/bac"/>
</dbReference>
<dbReference type="SUPFAM" id="SSF51569">
    <property type="entry name" value="Aldolase"/>
    <property type="match status" value="1"/>
</dbReference>
<keyword evidence="4" id="KW-1185">Reference proteome</keyword>
<organism evidence="3 4">
    <name type="scientific">Candidatus Hydrogenosomobacter endosymbioticus</name>
    <dbReference type="NCBI Taxonomy" id="2558174"/>
    <lineage>
        <taxon>Bacteria</taxon>
        <taxon>Pseudomonadati</taxon>
        <taxon>Pseudomonadota</taxon>
        <taxon>Alphaproteobacteria</taxon>
        <taxon>Holosporales</taxon>
        <taxon>Holosporaceae</taxon>
        <taxon>Candidatus Hydrogenosomobacter</taxon>
    </lineage>
</organism>
<evidence type="ECO:0000256" key="2">
    <source>
        <dbReference type="ARBA" id="ARBA00023270"/>
    </source>
</evidence>
<keyword evidence="2" id="KW-0704">Schiff base</keyword>
<evidence type="ECO:0000313" key="3">
    <source>
        <dbReference type="EMBL" id="BDB95888.1"/>
    </source>
</evidence>
<reference evidence="3" key="1">
    <citation type="submission" date="2021-10" db="EMBL/GenBank/DDBJ databases">
        <title>Genome Sequence of The Candidatus Hydrogeosomobacter endosymbioticus, an Intracellular Bacterial Symbiont of the Anaerobic Ciliate GW7.</title>
        <authorList>
            <person name="Shiohama Y."/>
            <person name="Shinzato N."/>
        </authorList>
    </citation>
    <scope>NUCLEOTIDE SEQUENCE [LARGE SCALE GENOMIC DNA]</scope>
    <source>
        <strain evidence="3">200920</strain>
    </source>
</reference>
<dbReference type="Proteomes" id="UP001320209">
    <property type="component" value="Chromosome"/>
</dbReference>
<evidence type="ECO:0000313" key="4">
    <source>
        <dbReference type="Proteomes" id="UP001320209"/>
    </source>
</evidence>
<accession>A0ABM7V831</accession>
<dbReference type="EMBL" id="AP025225">
    <property type="protein sequence ID" value="BDB95888.1"/>
    <property type="molecule type" value="Genomic_DNA"/>
</dbReference>
<dbReference type="PANTHER" id="PTHR10683">
    <property type="entry name" value="TRANSALDOLASE"/>
    <property type="match status" value="1"/>
</dbReference>
<proteinExistence type="predicted"/>